<keyword evidence="1" id="KW-0285">Flavoprotein</keyword>
<keyword evidence="2" id="KW-0274">FAD</keyword>
<dbReference type="InterPro" id="IPR036188">
    <property type="entry name" value="FAD/NAD-bd_sf"/>
</dbReference>
<organism evidence="6 7">
    <name type="scientific">Coleophoma crateriformis</name>
    <dbReference type="NCBI Taxonomy" id="565419"/>
    <lineage>
        <taxon>Eukaryota</taxon>
        <taxon>Fungi</taxon>
        <taxon>Dikarya</taxon>
        <taxon>Ascomycota</taxon>
        <taxon>Pezizomycotina</taxon>
        <taxon>Leotiomycetes</taxon>
        <taxon>Helotiales</taxon>
        <taxon>Dermateaceae</taxon>
        <taxon>Coleophoma</taxon>
    </lineage>
</organism>
<feature type="domain" description="FAD-binding" evidence="5">
    <location>
        <begin position="9"/>
        <end position="368"/>
    </location>
</feature>
<dbReference type="SUPFAM" id="SSF51905">
    <property type="entry name" value="FAD/NAD(P)-binding domain"/>
    <property type="match status" value="1"/>
</dbReference>
<name>A0A3D8RVM0_9HELO</name>
<gene>
    <name evidence="6" type="ORF">BP5796_05766</name>
</gene>
<dbReference type="AlphaFoldDB" id="A0A3D8RVM0"/>
<evidence type="ECO:0000256" key="1">
    <source>
        <dbReference type="ARBA" id="ARBA00022630"/>
    </source>
</evidence>
<dbReference type="GO" id="GO:0016491">
    <property type="term" value="F:oxidoreductase activity"/>
    <property type="evidence" value="ECO:0007669"/>
    <property type="project" value="UniProtKB-KW"/>
</dbReference>
<dbReference type="Pfam" id="PF01494">
    <property type="entry name" value="FAD_binding_3"/>
    <property type="match status" value="1"/>
</dbReference>
<feature type="transmembrane region" description="Helical" evidence="4">
    <location>
        <begin position="6"/>
        <end position="27"/>
    </location>
</feature>
<keyword evidence="7" id="KW-1185">Reference proteome</keyword>
<dbReference type="Gene3D" id="3.50.50.60">
    <property type="entry name" value="FAD/NAD(P)-binding domain"/>
    <property type="match status" value="1"/>
</dbReference>
<keyword evidence="4" id="KW-0472">Membrane</keyword>
<dbReference type="Proteomes" id="UP000256328">
    <property type="component" value="Unassembled WGS sequence"/>
</dbReference>
<proteinExistence type="predicted"/>
<dbReference type="GO" id="GO:0071949">
    <property type="term" value="F:FAD binding"/>
    <property type="evidence" value="ECO:0007669"/>
    <property type="project" value="InterPro"/>
</dbReference>
<dbReference type="PANTHER" id="PTHR46720">
    <property type="entry name" value="HYDROXYLASE, PUTATIVE (AFU_ORTHOLOGUE AFUA_3G01460)-RELATED"/>
    <property type="match status" value="1"/>
</dbReference>
<evidence type="ECO:0000313" key="7">
    <source>
        <dbReference type="Proteomes" id="UP000256328"/>
    </source>
</evidence>
<dbReference type="PRINTS" id="PR00420">
    <property type="entry name" value="RNGMNOXGNASE"/>
</dbReference>
<evidence type="ECO:0000259" key="5">
    <source>
        <dbReference type="Pfam" id="PF01494"/>
    </source>
</evidence>
<comment type="caution">
    <text evidence="6">The sequence shown here is derived from an EMBL/GenBank/DDBJ whole genome shotgun (WGS) entry which is preliminary data.</text>
</comment>
<keyword evidence="4" id="KW-0812">Transmembrane</keyword>
<dbReference type="InterPro" id="IPR051104">
    <property type="entry name" value="FAD_monoxygenase"/>
</dbReference>
<evidence type="ECO:0000256" key="2">
    <source>
        <dbReference type="ARBA" id="ARBA00022827"/>
    </source>
</evidence>
<protein>
    <recommendedName>
        <fullName evidence="5">FAD-binding domain-containing protein</fullName>
    </recommendedName>
</protein>
<dbReference type="InterPro" id="IPR002938">
    <property type="entry name" value="FAD-bd"/>
</dbReference>
<keyword evidence="3" id="KW-0560">Oxidoreductase</keyword>
<accession>A0A3D8RVM0</accession>
<reference evidence="6 7" key="1">
    <citation type="journal article" date="2018" name="IMA Fungus">
        <title>IMA Genome-F 9: Draft genome sequence of Annulohypoxylon stygium, Aspergillus mulundensis, Berkeleyomyces basicola (syn. Thielaviopsis basicola), Ceratocystis smalleyi, two Cercospora beticola strains, Coleophoma cylindrospora, Fusarium fracticaudum, Phialophora cf. hyalina, and Morchella septimelata.</title>
        <authorList>
            <person name="Wingfield B.D."/>
            <person name="Bills G.F."/>
            <person name="Dong Y."/>
            <person name="Huang W."/>
            <person name="Nel W.J."/>
            <person name="Swalarsk-Parry B.S."/>
            <person name="Vaghefi N."/>
            <person name="Wilken P.M."/>
            <person name="An Z."/>
            <person name="de Beer Z.W."/>
            <person name="De Vos L."/>
            <person name="Chen L."/>
            <person name="Duong T.A."/>
            <person name="Gao Y."/>
            <person name="Hammerbacher A."/>
            <person name="Kikkert J.R."/>
            <person name="Li Y."/>
            <person name="Li H."/>
            <person name="Li K."/>
            <person name="Li Q."/>
            <person name="Liu X."/>
            <person name="Ma X."/>
            <person name="Naidoo K."/>
            <person name="Pethybridge S.J."/>
            <person name="Sun J."/>
            <person name="Steenkamp E.T."/>
            <person name="van der Nest M.A."/>
            <person name="van Wyk S."/>
            <person name="Wingfield M.J."/>
            <person name="Xiong C."/>
            <person name="Yue Q."/>
            <person name="Zhang X."/>
        </authorList>
    </citation>
    <scope>NUCLEOTIDE SEQUENCE [LARGE SCALE GENOMIC DNA]</scope>
    <source>
        <strain evidence="6 7">BP5796</strain>
    </source>
</reference>
<dbReference type="GO" id="GO:0044550">
    <property type="term" value="P:secondary metabolite biosynthetic process"/>
    <property type="evidence" value="ECO:0007669"/>
    <property type="project" value="TreeGrafter"/>
</dbReference>
<dbReference type="SUPFAM" id="SSF54373">
    <property type="entry name" value="FAD-linked reductases, C-terminal domain"/>
    <property type="match status" value="1"/>
</dbReference>
<evidence type="ECO:0000256" key="3">
    <source>
        <dbReference type="ARBA" id="ARBA00023002"/>
    </source>
</evidence>
<dbReference type="OrthoDB" id="417877at2759"/>
<keyword evidence="4" id="KW-1133">Transmembrane helix</keyword>
<evidence type="ECO:0000256" key="4">
    <source>
        <dbReference type="SAM" id="Phobius"/>
    </source>
</evidence>
<dbReference type="EMBL" id="PDLN01000008">
    <property type="protein sequence ID" value="RDW77914.1"/>
    <property type="molecule type" value="Genomic_DNA"/>
</dbReference>
<evidence type="ECO:0000313" key="6">
    <source>
        <dbReference type="EMBL" id="RDW77914.1"/>
    </source>
</evidence>
<dbReference type="PANTHER" id="PTHR46720:SF3">
    <property type="entry name" value="FAD-BINDING DOMAIN-CONTAINING PROTEIN-RELATED"/>
    <property type="match status" value="1"/>
</dbReference>
<sequence length="426" mass="46973">MGVSSNPLNVAIIGAGIGGLALAIGLLRQNVPYTLYEAAAEYSTIGAGVGLGPNALRAMDMIDPRFRALYEDISSGNLTPNKNHVMMDALLIEEGFGKNQGIDPASYGADCYDRTSCHRKALLDIMTGLIPLSTVRFNKRLKSLVQEKDKVIITFEDGEVTEANSVIGCDGVKGATRPVVLGEKYPDQVAATYSGKYAYRSIIPMKDAIEIIGEHAGDAKMFMGPGVNMTTFPISKGTACNAVVFKLDDKPWSYQDWTRPVDPEVMFGDFSTGVDKRLVKLLEWGKPLQWSIWHHLDTPVYYNGLICLLGDSAHATTPHQAAGAGQCLEDALILSRLLGKVTCITQVKPAYQIYDSIRRPRAQRVVRTSQETGLIYAFRHPDFGTDMRKIVEHLNERFLWLWEHDLQSDVVKAEAEFAKIIDQTSV</sequence>